<accession>D8T6F5</accession>
<evidence type="ECO:0000313" key="1">
    <source>
        <dbReference type="EMBL" id="EFJ07745.1"/>
    </source>
</evidence>
<organism evidence="2">
    <name type="scientific">Selaginella moellendorffii</name>
    <name type="common">Spikemoss</name>
    <dbReference type="NCBI Taxonomy" id="88036"/>
    <lineage>
        <taxon>Eukaryota</taxon>
        <taxon>Viridiplantae</taxon>
        <taxon>Streptophyta</taxon>
        <taxon>Embryophyta</taxon>
        <taxon>Tracheophyta</taxon>
        <taxon>Lycopodiopsida</taxon>
        <taxon>Selaginellales</taxon>
        <taxon>Selaginellaceae</taxon>
        <taxon>Selaginella</taxon>
    </lineage>
</organism>
<dbReference type="PANTHER" id="PTHR12959:SF11">
    <property type="entry name" value="GPI TRANSAMIDASE COMPONENT PIG-T"/>
    <property type="match status" value="1"/>
</dbReference>
<dbReference type="KEGG" id="smo:SELMODRAFT_429516"/>
<dbReference type="AlphaFoldDB" id="D8T6F5"/>
<dbReference type="InterPro" id="IPR007245">
    <property type="entry name" value="PIG-T"/>
</dbReference>
<dbReference type="PANTHER" id="PTHR12959">
    <property type="entry name" value="GPI TRANSAMIDASE COMPONENT PIG-T-RELATED"/>
    <property type="match status" value="1"/>
</dbReference>
<reference evidence="1 2" key="1">
    <citation type="journal article" date="2011" name="Science">
        <title>The Selaginella genome identifies genetic changes associated with the evolution of vascular plants.</title>
        <authorList>
            <person name="Banks J.A."/>
            <person name="Nishiyama T."/>
            <person name="Hasebe M."/>
            <person name="Bowman J.L."/>
            <person name="Gribskov M."/>
            <person name="dePamphilis C."/>
            <person name="Albert V.A."/>
            <person name="Aono N."/>
            <person name="Aoyama T."/>
            <person name="Ambrose B.A."/>
            <person name="Ashton N.W."/>
            <person name="Axtell M.J."/>
            <person name="Barker E."/>
            <person name="Barker M.S."/>
            <person name="Bennetzen J.L."/>
            <person name="Bonawitz N.D."/>
            <person name="Chapple C."/>
            <person name="Cheng C."/>
            <person name="Correa L.G."/>
            <person name="Dacre M."/>
            <person name="DeBarry J."/>
            <person name="Dreyer I."/>
            <person name="Elias M."/>
            <person name="Engstrom E.M."/>
            <person name="Estelle M."/>
            <person name="Feng L."/>
            <person name="Finet C."/>
            <person name="Floyd S.K."/>
            <person name="Frommer W.B."/>
            <person name="Fujita T."/>
            <person name="Gramzow L."/>
            <person name="Gutensohn M."/>
            <person name="Harholt J."/>
            <person name="Hattori M."/>
            <person name="Heyl A."/>
            <person name="Hirai T."/>
            <person name="Hiwatashi Y."/>
            <person name="Ishikawa M."/>
            <person name="Iwata M."/>
            <person name="Karol K.G."/>
            <person name="Koehler B."/>
            <person name="Kolukisaoglu U."/>
            <person name="Kubo M."/>
            <person name="Kurata T."/>
            <person name="Lalonde S."/>
            <person name="Li K."/>
            <person name="Li Y."/>
            <person name="Litt A."/>
            <person name="Lyons E."/>
            <person name="Manning G."/>
            <person name="Maruyama T."/>
            <person name="Michael T.P."/>
            <person name="Mikami K."/>
            <person name="Miyazaki S."/>
            <person name="Morinaga S."/>
            <person name="Murata T."/>
            <person name="Mueller-Roeber B."/>
            <person name="Nelson D.R."/>
            <person name="Obara M."/>
            <person name="Oguri Y."/>
            <person name="Olmstead R.G."/>
            <person name="Onodera N."/>
            <person name="Petersen B.L."/>
            <person name="Pils B."/>
            <person name="Prigge M."/>
            <person name="Rensing S.A."/>
            <person name="Riano-Pachon D.M."/>
            <person name="Roberts A.W."/>
            <person name="Sato Y."/>
            <person name="Scheller H.V."/>
            <person name="Schulz B."/>
            <person name="Schulz C."/>
            <person name="Shakirov E.V."/>
            <person name="Shibagaki N."/>
            <person name="Shinohara N."/>
            <person name="Shippen D.E."/>
            <person name="Soerensen I."/>
            <person name="Sotooka R."/>
            <person name="Sugimoto N."/>
            <person name="Sugita M."/>
            <person name="Sumikawa N."/>
            <person name="Tanurdzic M."/>
            <person name="Theissen G."/>
            <person name="Ulvskov P."/>
            <person name="Wakazuki S."/>
            <person name="Weng J.K."/>
            <person name="Willats W.W."/>
            <person name="Wipf D."/>
            <person name="Wolf P.G."/>
            <person name="Yang L."/>
            <person name="Zimmer A.D."/>
            <person name="Zhu Q."/>
            <person name="Mitros T."/>
            <person name="Hellsten U."/>
            <person name="Loque D."/>
            <person name="Otillar R."/>
            <person name="Salamov A."/>
            <person name="Schmutz J."/>
            <person name="Shapiro H."/>
            <person name="Lindquist E."/>
            <person name="Lucas S."/>
            <person name="Rokhsar D."/>
            <person name="Grigoriev I.V."/>
        </authorList>
    </citation>
    <scope>NUCLEOTIDE SEQUENCE [LARGE SCALE GENOMIC DNA]</scope>
</reference>
<dbReference type="GO" id="GO:0042765">
    <property type="term" value="C:GPI-anchor transamidase complex"/>
    <property type="evidence" value="ECO:0000318"/>
    <property type="project" value="GO_Central"/>
</dbReference>
<dbReference type="Pfam" id="PF04113">
    <property type="entry name" value="Gpi16"/>
    <property type="match status" value="1"/>
</dbReference>
<dbReference type="GO" id="GO:0016255">
    <property type="term" value="P:attachment of GPI anchor to protein"/>
    <property type="evidence" value="ECO:0000318"/>
    <property type="project" value="GO_Central"/>
</dbReference>
<gene>
    <name evidence="1" type="ORF">SELMODRAFT_429516</name>
</gene>
<dbReference type="EMBL" id="GL377681">
    <property type="protein sequence ID" value="EFJ07745.1"/>
    <property type="molecule type" value="Genomic_DNA"/>
</dbReference>
<sequence>MAFRRVLPKVRTLTPSTFLSGELKWQGRWNNERWGVGDPIAQLAAKPVGVELTAFPEAEVDSTWGNLTHALSVLFCASINFLELPTTFLGPWFSSRPEANRTGGGGAFDAPGMKRVVKGKKWSKSSMTRYGALPREALCRTPRLTPWLTLLPCRDKAGLTTLLDRQTIYSGMYHSQRLLITSGDFDRDEEGTTLEQVVFRKLQDWTLSSMFGSKLVGKCPLATTSSVYLELEKSLAKHLAGDLSEETGINFADSRVFSLSPAPSRVLASSSGSLFLAHTASLISASLGQPRWIGLRLGLSSTQAGPWLAAGMQGDPSSFRFGQMMVLPGTVTLQASRQPRMIPRYVRLYGHTLQVSSDC</sequence>
<dbReference type="STRING" id="88036.D8T6F5"/>
<dbReference type="eggNOG" id="KOG2407">
    <property type="taxonomic scope" value="Eukaryota"/>
</dbReference>
<proteinExistence type="predicted"/>
<keyword evidence="2" id="KW-1185">Reference proteome</keyword>
<evidence type="ECO:0000313" key="2">
    <source>
        <dbReference type="Proteomes" id="UP000001514"/>
    </source>
</evidence>
<protein>
    <submittedName>
        <fullName evidence="1">Uncharacterized protein</fullName>
    </submittedName>
</protein>
<name>D8T6F5_SELML</name>
<dbReference type="HOGENOM" id="CLU_641585_0_0_1"/>
<dbReference type="Proteomes" id="UP000001514">
    <property type="component" value="Unassembled WGS sequence"/>
</dbReference>
<dbReference type="Gramene" id="EFJ07745">
    <property type="protein sequence ID" value="EFJ07745"/>
    <property type="gene ID" value="SELMODRAFT_429516"/>
</dbReference>
<dbReference type="InParanoid" id="D8T6F5"/>